<protein>
    <recommendedName>
        <fullName evidence="3">F-box domain-containing protein</fullName>
    </recommendedName>
</protein>
<accession>K5VQZ8</accession>
<evidence type="ECO:0008006" key="3">
    <source>
        <dbReference type="Google" id="ProtNLM"/>
    </source>
</evidence>
<reference evidence="1 2" key="1">
    <citation type="journal article" date="2012" name="BMC Genomics">
        <title>Comparative genomics of the white-rot fungi, Phanerochaete carnosa and P. chrysosporium, to elucidate the genetic basis of the distinct wood types they colonize.</title>
        <authorList>
            <person name="Suzuki H."/>
            <person name="MacDonald J."/>
            <person name="Syed K."/>
            <person name="Salamov A."/>
            <person name="Hori C."/>
            <person name="Aerts A."/>
            <person name="Henrissat B."/>
            <person name="Wiebenga A."/>
            <person name="vanKuyk P.A."/>
            <person name="Barry K."/>
            <person name="Lindquist E."/>
            <person name="LaButti K."/>
            <person name="Lapidus A."/>
            <person name="Lucas S."/>
            <person name="Coutinho P."/>
            <person name="Gong Y."/>
            <person name="Samejima M."/>
            <person name="Mahadevan R."/>
            <person name="Abou-Zaid M."/>
            <person name="de Vries R.P."/>
            <person name="Igarashi K."/>
            <person name="Yadav J.S."/>
            <person name="Grigoriev I.V."/>
            <person name="Master E.R."/>
        </authorList>
    </citation>
    <scope>NUCLEOTIDE SEQUENCE [LARGE SCALE GENOMIC DNA]</scope>
    <source>
        <strain evidence="1 2">HHB-10118-sp</strain>
    </source>
</reference>
<dbReference type="HOGENOM" id="CLU_780990_0_0_1"/>
<dbReference type="Proteomes" id="UP000008370">
    <property type="component" value="Unassembled WGS sequence"/>
</dbReference>
<dbReference type="InParanoid" id="K5VQZ8"/>
<dbReference type="KEGG" id="pco:PHACADRAFT_214551"/>
<dbReference type="OrthoDB" id="2742110at2759"/>
<sequence>MSSSSLINSGPGGSVKACRTTMQTWNTDIVWEVAAKLGQRDLANVARVCKQWLPIVRPHLYRDIVVDPYLRGTHALVALFNKREDLRCLVRHLTLRGIVGGEGWFKLLLEWIKYLPERNLVSVEIDFSDTRPLIMLLESPAIRTAPHVVIRQPVFNRERMAIVLANPHLRTLSAIVHSDCLAPQGTLRLKRLSITVERIPSTLPQILSAIEPSAPLQRFDLRVTAQPDEHVIAALARSLAPHAPSLTRLAIASGERVADAPFMDDLAPSLSSVEWLCCAYGTYTSALLLRAPARLHTLVLLWGLDGTALIRDPYGRGYITGPRLENVPFPSNDFARAVACVAARPEVALRRLVVALPKLVRDPCEAVAAACAAAGIAFEKVWMNDGMLDIME</sequence>
<dbReference type="STRING" id="650164.K5VQZ8"/>
<dbReference type="GeneID" id="18913534"/>
<proteinExistence type="predicted"/>
<dbReference type="RefSeq" id="XP_007402450.1">
    <property type="nucleotide sequence ID" value="XM_007402388.1"/>
</dbReference>
<dbReference type="EMBL" id="JH930602">
    <property type="protein sequence ID" value="EKM48999.1"/>
    <property type="molecule type" value="Genomic_DNA"/>
</dbReference>
<gene>
    <name evidence="1" type="ORF">PHACADRAFT_214551</name>
</gene>
<evidence type="ECO:0000313" key="2">
    <source>
        <dbReference type="Proteomes" id="UP000008370"/>
    </source>
</evidence>
<keyword evidence="2" id="KW-1185">Reference proteome</keyword>
<name>K5VQZ8_PHACS</name>
<organism evidence="1 2">
    <name type="scientific">Phanerochaete carnosa (strain HHB-10118-sp)</name>
    <name type="common">White-rot fungus</name>
    <name type="synonym">Peniophora carnosa</name>
    <dbReference type="NCBI Taxonomy" id="650164"/>
    <lineage>
        <taxon>Eukaryota</taxon>
        <taxon>Fungi</taxon>
        <taxon>Dikarya</taxon>
        <taxon>Basidiomycota</taxon>
        <taxon>Agaricomycotina</taxon>
        <taxon>Agaricomycetes</taxon>
        <taxon>Polyporales</taxon>
        <taxon>Phanerochaetaceae</taxon>
        <taxon>Phanerochaete</taxon>
    </lineage>
</organism>
<dbReference type="AlphaFoldDB" id="K5VQZ8"/>
<evidence type="ECO:0000313" key="1">
    <source>
        <dbReference type="EMBL" id="EKM48999.1"/>
    </source>
</evidence>
<feature type="non-terminal residue" evidence="1">
    <location>
        <position position="1"/>
    </location>
</feature>